<gene>
    <name evidence="2" type="ORF">TVY486_0900080</name>
</gene>
<organism evidence="2">
    <name type="scientific">Trypanosoma vivax (strain Y486)</name>
    <dbReference type="NCBI Taxonomy" id="1055687"/>
    <lineage>
        <taxon>Eukaryota</taxon>
        <taxon>Discoba</taxon>
        <taxon>Euglenozoa</taxon>
        <taxon>Kinetoplastea</taxon>
        <taxon>Metakinetoplastina</taxon>
        <taxon>Trypanosomatida</taxon>
        <taxon>Trypanosomatidae</taxon>
        <taxon>Trypanosoma</taxon>
        <taxon>Duttonella</taxon>
    </lineage>
</organism>
<feature type="region of interest" description="Disordered" evidence="1">
    <location>
        <begin position="65"/>
        <end position="86"/>
    </location>
</feature>
<reference evidence="2" key="1">
    <citation type="journal article" date="2012" name="Proc. Natl. Acad. Sci. U.S.A.">
        <title>Antigenic diversity is generated by distinct evolutionary mechanisms in African trypanosome species.</title>
        <authorList>
            <person name="Jackson A.P."/>
            <person name="Berry A."/>
            <person name="Aslett M."/>
            <person name="Allison H.C."/>
            <person name="Burton P."/>
            <person name="Vavrova-Anderson J."/>
            <person name="Brown R."/>
            <person name="Browne H."/>
            <person name="Corton N."/>
            <person name="Hauser H."/>
            <person name="Gamble J."/>
            <person name="Gilderthorp R."/>
            <person name="Marcello L."/>
            <person name="McQuillan J."/>
            <person name="Otto T.D."/>
            <person name="Quail M.A."/>
            <person name="Sanders M.J."/>
            <person name="van Tonder A."/>
            <person name="Ginger M.L."/>
            <person name="Field M.C."/>
            <person name="Barry J.D."/>
            <person name="Hertz-Fowler C."/>
            <person name="Berriman M."/>
        </authorList>
    </citation>
    <scope>NUCLEOTIDE SEQUENCE</scope>
    <source>
        <strain evidence="2">Y486</strain>
    </source>
</reference>
<feature type="compositionally biased region" description="Basic and acidic residues" evidence="1">
    <location>
        <begin position="65"/>
        <end position="74"/>
    </location>
</feature>
<protein>
    <submittedName>
        <fullName evidence="2">Uncharacterized protein</fullName>
    </submittedName>
</protein>
<dbReference type="VEuPathDB" id="TriTrypDB:TvY486_0900080"/>
<evidence type="ECO:0000256" key="1">
    <source>
        <dbReference type="SAM" id="MobiDB-lite"/>
    </source>
</evidence>
<accession>G0U3U5</accession>
<dbReference type="OMA" id="WDRITER"/>
<proteinExistence type="predicted"/>
<sequence>MVMLLRHFKKLLVPAAGCRCCGAPTHNVYRLEAFGIVHRVFADRGYGFALMLPPPPSLMSRIVPETRSRSETLRETPSNTGGRELNSSNKLISVRFPLEMAACDTFGAGVPQKNATGPSPQAIIGPGSHVKFTATARYDESSKTCIWRTRKVTPCDPREELRATLSRLRDALWDKIILEDIQELRQQSAWNSKPMGRTRGSCPSTTGRERMPGYALEYDKATEWFIVREADLSLPRLMWEHERSVSGVDKITESTFPGSSEERKRRWDRITERLREREV</sequence>
<dbReference type="AlphaFoldDB" id="G0U3U5"/>
<name>G0U3U5_TRYVY</name>
<feature type="compositionally biased region" description="Polar residues" evidence="1">
    <location>
        <begin position="75"/>
        <end position="86"/>
    </location>
</feature>
<dbReference type="EMBL" id="HE573025">
    <property type="protein sequence ID" value="CCC50185.1"/>
    <property type="molecule type" value="Genomic_DNA"/>
</dbReference>
<evidence type="ECO:0000313" key="2">
    <source>
        <dbReference type="EMBL" id="CCC50185.1"/>
    </source>
</evidence>